<protein>
    <recommendedName>
        <fullName evidence="5">Secreted protein</fullName>
    </recommendedName>
</protein>
<accession>A0A7J7WVL6</accession>
<feature type="signal peptide" evidence="2">
    <location>
        <begin position="1"/>
        <end position="29"/>
    </location>
</feature>
<name>A0A7J7WVL6_MYOMY</name>
<sequence>MGIFSHRRAKPSLCLIFPVRLVLVRWALSSSLPASQLMPRAQPWGLSFTLLVPPPSKPWAGFCWACLCGPLSLPSAPHQPQCDPALTVLRGLVVCVTQDFHRKPTGPAGSQDPEGLSQPSSPPSSLFPPLVLEDTGIPSFAEPAQCRAHTCLLTSAHPSFLLHPHSACASWEMSCRWASCSAPLPRLFRSRHLSVQSPLSSAVDSCPARVAQWLSINL</sequence>
<feature type="chain" id="PRO_5029591055" description="Secreted protein" evidence="2">
    <location>
        <begin position="30"/>
        <end position="218"/>
    </location>
</feature>
<evidence type="ECO:0000256" key="1">
    <source>
        <dbReference type="SAM" id="MobiDB-lite"/>
    </source>
</evidence>
<keyword evidence="4" id="KW-1185">Reference proteome</keyword>
<keyword evidence="2" id="KW-0732">Signal</keyword>
<feature type="region of interest" description="Disordered" evidence="1">
    <location>
        <begin position="104"/>
        <end position="124"/>
    </location>
</feature>
<dbReference type="EMBL" id="JABWUV010000007">
    <property type="protein sequence ID" value="KAF6341437.1"/>
    <property type="molecule type" value="Genomic_DNA"/>
</dbReference>
<dbReference type="Proteomes" id="UP000527355">
    <property type="component" value="Unassembled WGS sequence"/>
</dbReference>
<evidence type="ECO:0000313" key="4">
    <source>
        <dbReference type="Proteomes" id="UP000527355"/>
    </source>
</evidence>
<comment type="caution">
    <text evidence="3">The sequence shown here is derived from an EMBL/GenBank/DDBJ whole genome shotgun (WGS) entry which is preliminary data.</text>
</comment>
<reference evidence="3 4" key="1">
    <citation type="journal article" date="2020" name="Nature">
        <title>Six reference-quality genomes reveal evolution of bat adaptations.</title>
        <authorList>
            <person name="Jebb D."/>
            <person name="Huang Z."/>
            <person name="Pippel M."/>
            <person name="Hughes G.M."/>
            <person name="Lavrichenko K."/>
            <person name="Devanna P."/>
            <person name="Winkler S."/>
            <person name="Jermiin L.S."/>
            <person name="Skirmuntt E.C."/>
            <person name="Katzourakis A."/>
            <person name="Burkitt-Gray L."/>
            <person name="Ray D.A."/>
            <person name="Sullivan K.A.M."/>
            <person name="Roscito J.G."/>
            <person name="Kirilenko B.M."/>
            <person name="Davalos L.M."/>
            <person name="Corthals A.P."/>
            <person name="Power M.L."/>
            <person name="Jones G."/>
            <person name="Ransome R.D."/>
            <person name="Dechmann D.K.N."/>
            <person name="Locatelli A.G."/>
            <person name="Puechmaille S.J."/>
            <person name="Fedrigo O."/>
            <person name="Jarvis E.D."/>
            <person name="Hiller M."/>
            <person name="Vernes S.C."/>
            <person name="Myers E.W."/>
            <person name="Teeling E.C."/>
        </authorList>
    </citation>
    <scope>NUCLEOTIDE SEQUENCE [LARGE SCALE GENOMIC DNA]</scope>
    <source>
        <strain evidence="3">MMyoMyo1</strain>
        <tissue evidence="3">Flight muscle</tissue>
    </source>
</reference>
<dbReference type="AlphaFoldDB" id="A0A7J7WVL6"/>
<evidence type="ECO:0008006" key="5">
    <source>
        <dbReference type="Google" id="ProtNLM"/>
    </source>
</evidence>
<gene>
    <name evidence="3" type="ORF">mMyoMyo1_011868</name>
</gene>
<proteinExistence type="predicted"/>
<evidence type="ECO:0000313" key="3">
    <source>
        <dbReference type="EMBL" id="KAF6341437.1"/>
    </source>
</evidence>
<organism evidence="3 4">
    <name type="scientific">Myotis myotis</name>
    <name type="common">Greater mouse-eared bat</name>
    <name type="synonym">Vespertilio myotis</name>
    <dbReference type="NCBI Taxonomy" id="51298"/>
    <lineage>
        <taxon>Eukaryota</taxon>
        <taxon>Metazoa</taxon>
        <taxon>Chordata</taxon>
        <taxon>Craniata</taxon>
        <taxon>Vertebrata</taxon>
        <taxon>Euteleostomi</taxon>
        <taxon>Mammalia</taxon>
        <taxon>Eutheria</taxon>
        <taxon>Laurasiatheria</taxon>
        <taxon>Chiroptera</taxon>
        <taxon>Yangochiroptera</taxon>
        <taxon>Vespertilionidae</taxon>
        <taxon>Myotis</taxon>
    </lineage>
</organism>
<evidence type="ECO:0000256" key="2">
    <source>
        <dbReference type="SAM" id="SignalP"/>
    </source>
</evidence>